<reference evidence="1 2" key="1">
    <citation type="journal article" date="2022" name="Genome Biol. Evol.">
        <title>The Spruce Budworm Genome: Reconstructing the Evolutionary History of Antifreeze Proteins.</title>
        <authorList>
            <person name="Beliveau C."/>
            <person name="Gagne P."/>
            <person name="Picq S."/>
            <person name="Vernygora O."/>
            <person name="Keeling C.I."/>
            <person name="Pinkney K."/>
            <person name="Doucet D."/>
            <person name="Wen F."/>
            <person name="Johnston J.S."/>
            <person name="Maaroufi H."/>
            <person name="Boyle B."/>
            <person name="Laroche J."/>
            <person name="Dewar K."/>
            <person name="Juretic N."/>
            <person name="Blackburn G."/>
            <person name="Nisole A."/>
            <person name="Brunet B."/>
            <person name="Brandao M."/>
            <person name="Lumley L."/>
            <person name="Duan J."/>
            <person name="Quan G."/>
            <person name="Lucarotti C.J."/>
            <person name="Roe A.D."/>
            <person name="Sperling F.A.H."/>
            <person name="Levesque R.C."/>
            <person name="Cusson M."/>
        </authorList>
    </citation>
    <scope>NUCLEOTIDE SEQUENCE [LARGE SCALE GENOMIC DNA]</scope>
    <source>
        <strain evidence="1">Glfc:IPQL:Cfum</strain>
    </source>
</reference>
<comment type="caution">
    <text evidence="1">The sequence shown here is derived from an EMBL/GenBank/DDBJ whole genome shotgun (WGS) entry which is preliminary data.</text>
</comment>
<dbReference type="Proteomes" id="UP001064048">
    <property type="component" value="Chromosome 22"/>
</dbReference>
<name>A0ACC0JHZ1_CHOFU</name>
<dbReference type="EMBL" id="CM046122">
    <property type="protein sequence ID" value="KAI8423738.1"/>
    <property type="molecule type" value="Genomic_DNA"/>
</dbReference>
<proteinExistence type="predicted"/>
<sequence>MVVNPSNAGAVSEFDTSVRQLYMSLGWGSLPLLPLGCVLEHLSLEDALAATSVSRHWRNSLLMYEGRRHTLKLYAKHYDKSFFLARIFKKHVQALHISVAECSQAELNNFMHRVMPQCTGLQVVGPCARSARIATTILLANPAVKQQCLHCCVSAWRVRQPVKLLALADVVEYVRRKSGYTLRMFQLQSRHYVHFSSFVVRVPRLLMGTIASPTFWPKDVVIITESLVFRHSHSIRKFAVMNCEMDTVHEKKKDKYIVMDLMQGPPGLLPLSCSHPAVKQQCLHFVFGVETRQRRILLTRLRFDSPSVADAVLSRHNAEAMMFSSLQHIIVDYDHITTETLETLSHLSAFSQLSVIVCNKKPALHSVDWRRVACGYPNGLDVAVNLISLPKKKIEEAIENVLVEDLPLTSLKVLFCNALHTHLIKHVVRCYKASLREFVCADAPHEGHMRTPIVNTEYDACHVNPFILLCWQCAQLKRLVIHGYWVWQYDIIGLVRLRASLRQLEISAVCGRRQPPPGPQLARVRAADAGDQVDTHFVKQVNEYTEFKWKPIPWRSLPGALRARASPAQLERYLTQELSRPPGVTSNHKSWHEWIE</sequence>
<evidence type="ECO:0000313" key="1">
    <source>
        <dbReference type="EMBL" id="KAI8423738.1"/>
    </source>
</evidence>
<organism evidence="1 2">
    <name type="scientific">Choristoneura fumiferana</name>
    <name type="common">Spruce budworm moth</name>
    <name type="synonym">Archips fumiferana</name>
    <dbReference type="NCBI Taxonomy" id="7141"/>
    <lineage>
        <taxon>Eukaryota</taxon>
        <taxon>Metazoa</taxon>
        <taxon>Ecdysozoa</taxon>
        <taxon>Arthropoda</taxon>
        <taxon>Hexapoda</taxon>
        <taxon>Insecta</taxon>
        <taxon>Pterygota</taxon>
        <taxon>Neoptera</taxon>
        <taxon>Endopterygota</taxon>
        <taxon>Lepidoptera</taxon>
        <taxon>Glossata</taxon>
        <taxon>Ditrysia</taxon>
        <taxon>Tortricoidea</taxon>
        <taxon>Tortricidae</taxon>
        <taxon>Tortricinae</taxon>
        <taxon>Choristoneura</taxon>
    </lineage>
</organism>
<gene>
    <name evidence="1" type="ORF">MSG28_012769</name>
</gene>
<keyword evidence="2" id="KW-1185">Reference proteome</keyword>
<protein>
    <submittedName>
        <fullName evidence="1">Uncharacterized protein</fullName>
    </submittedName>
</protein>
<evidence type="ECO:0000313" key="2">
    <source>
        <dbReference type="Proteomes" id="UP001064048"/>
    </source>
</evidence>
<accession>A0ACC0JHZ1</accession>